<dbReference type="PANTHER" id="PTHR47816:SF4">
    <property type="entry name" value="RIBOSOMAL RNA SMALL SUBUNIT METHYLTRANSFERASE C"/>
    <property type="match status" value="1"/>
</dbReference>
<evidence type="ECO:0000256" key="1">
    <source>
        <dbReference type="ARBA" id="ARBA00022603"/>
    </source>
</evidence>
<evidence type="ECO:0000256" key="2">
    <source>
        <dbReference type="ARBA" id="ARBA00022679"/>
    </source>
</evidence>
<evidence type="ECO:0000313" key="6">
    <source>
        <dbReference type="EMBL" id="EDM80531.1"/>
    </source>
</evidence>
<reference evidence="6 7" key="1">
    <citation type="submission" date="2007-06" db="EMBL/GenBank/DDBJ databases">
        <authorList>
            <person name="Shimkets L."/>
            <person name="Ferriera S."/>
            <person name="Johnson J."/>
            <person name="Kravitz S."/>
            <person name="Beeson K."/>
            <person name="Sutton G."/>
            <person name="Rogers Y.-H."/>
            <person name="Friedman R."/>
            <person name="Frazier M."/>
            <person name="Venter J.C."/>
        </authorList>
    </citation>
    <scope>NUCLEOTIDE SEQUENCE [LARGE SCALE GENOMIC DNA]</scope>
    <source>
        <strain evidence="6 7">SIR-1</strain>
    </source>
</reference>
<dbReference type="Proteomes" id="UP000005801">
    <property type="component" value="Unassembled WGS sequence"/>
</dbReference>
<evidence type="ECO:0000256" key="3">
    <source>
        <dbReference type="ARBA" id="ARBA00022691"/>
    </source>
</evidence>
<keyword evidence="7" id="KW-1185">Reference proteome</keyword>
<dbReference type="GO" id="GO:0008757">
    <property type="term" value="F:S-adenosylmethionine-dependent methyltransferase activity"/>
    <property type="evidence" value="ECO:0007669"/>
    <property type="project" value="InterPro"/>
</dbReference>
<dbReference type="AlphaFoldDB" id="A6G0Z3"/>
<dbReference type="OrthoDB" id="9800643at2"/>
<dbReference type="InterPro" id="IPR046977">
    <property type="entry name" value="RsmC/RlmG"/>
</dbReference>
<evidence type="ECO:0000259" key="5">
    <source>
        <dbReference type="Pfam" id="PF05175"/>
    </source>
</evidence>
<protein>
    <submittedName>
        <fullName evidence="6">Modification methylase HemK</fullName>
    </submittedName>
</protein>
<dbReference type="InterPro" id="IPR029063">
    <property type="entry name" value="SAM-dependent_MTases_sf"/>
</dbReference>
<organism evidence="6 7">
    <name type="scientific">Plesiocystis pacifica SIR-1</name>
    <dbReference type="NCBI Taxonomy" id="391625"/>
    <lineage>
        <taxon>Bacteria</taxon>
        <taxon>Pseudomonadati</taxon>
        <taxon>Myxococcota</taxon>
        <taxon>Polyangia</taxon>
        <taxon>Nannocystales</taxon>
        <taxon>Nannocystaceae</taxon>
        <taxon>Plesiocystis</taxon>
    </lineage>
</organism>
<comment type="caution">
    <text evidence="6">The sequence shown here is derived from an EMBL/GenBank/DDBJ whole genome shotgun (WGS) entry which is preliminary data.</text>
</comment>
<dbReference type="EMBL" id="ABCS01000010">
    <property type="protein sequence ID" value="EDM80531.1"/>
    <property type="molecule type" value="Genomic_DNA"/>
</dbReference>
<dbReference type="STRING" id="391625.PPSIR1_42009"/>
<accession>A6G0Z3</accession>
<dbReference type="SUPFAM" id="SSF53335">
    <property type="entry name" value="S-adenosyl-L-methionine-dependent methyltransferases"/>
    <property type="match status" value="1"/>
</dbReference>
<dbReference type="CDD" id="cd02440">
    <property type="entry name" value="AdoMet_MTases"/>
    <property type="match status" value="1"/>
</dbReference>
<name>A6G0Z3_9BACT</name>
<evidence type="ECO:0000313" key="7">
    <source>
        <dbReference type="Proteomes" id="UP000005801"/>
    </source>
</evidence>
<gene>
    <name evidence="6" type="ORF">PPSIR1_42009</name>
</gene>
<dbReference type="PANTHER" id="PTHR47816">
    <property type="entry name" value="RIBOSOMAL RNA SMALL SUBUNIT METHYLTRANSFERASE C"/>
    <property type="match status" value="1"/>
</dbReference>
<dbReference type="Gene3D" id="3.40.50.150">
    <property type="entry name" value="Vaccinia Virus protein VP39"/>
    <property type="match status" value="1"/>
</dbReference>
<dbReference type="eggNOG" id="COG2890">
    <property type="taxonomic scope" value="Bacteria"/>
</dbReference>
<dbReference type="GO" id="GO:0032259">
    <property type="term" value="P:methylation"/>
    <property type="evidence" value="ECO:0007669"/>
    <property type="project" value="UniProtKB-KW"/>
</dbReference>
<dbReference type="Pfam" id="PF05175">
    <property type="entry name" value="MTS"/>
    <property type="match status" value="1"/>
</dbReference>
<proteinExistence type="predicted"/>
<evidence type="ECO:0000256" key="4">
    <source>
        <dbReference type="SAM" id="MobiDB-lite"/>
    </source>
</evidence>
<feature type="region of interest" description="Disordered" evidence="4">
    <location>
        <begin position="1"/>
        <end position="25"/>
    </location>
</feature>
<dbReference type="RefSeq" id="WP_006970392.1">
    <property type="nucleotide sequence ID" value="NZ_ABCS01000010.1"/>
</dbReference>
<keyword evidence="1 6" id="KW-0489">Methyltransferase</keyword>
<keyword evidence="2" id="KW-0808">Transferase</keyword>
<keyword evidence="3" id="KW-0949">S-adenosyl-L-methionine</keyword>
<feature type="compositionally biased region" description="Polar residues" evidence="4">
    <location>
        <begin position="7"/>
        <end position="18"/>
    </location>
</feature>
<dbReference type="InterPro" id="IPR007848">
    <property type="entry name" value="Small_mtfrase_dom"/>
</dbReference>
<sequence length="259" mass="27989">MSHDPSRSQPQEPNSSARKPSPAELGFDAGLDDRFRVYCETYSAEPTVATVAGVELELHPRVFRAAGASTTLTLLEALGEPEGLRVLDMGCGSGAVGVIAALRGAASVHLADLSPDAVANARANVRRHGLEDRCEVRCSDLFAAFSDERFDLIVFNVPFLYAAENEATTALPIPAHLEGRLPPAQAFIDVEYRLIRAFISQAKTYLAPGGVIRCTFANFGNHAVFDAIVEANGLSRTTVARRPEPEYGLEYLAYELRPV</sequence>
<feature type="domain" description="Methyltransferase small" evidence="5">
    <location>
        <begin position="69"/>
        <end position="166"/>
    </location>
</feature>